<sequence length="75" mass="7553">MCPPKVKTQKVEAVAQTPPPAQPAATVNQAGPKTPEEASPESVAIKAKRRGRSGLRIPLDAGTGGGATGINVPQA</sequence>
<reference evidence="2 3" key="1">
    <citation type="submission" date="2016-10" db="EMBL/GenBank/DDBJ databases">
        <authorList>
            <person name="de Groot N.N."/>
        </authorList>
    </citation>
    <scope>NUCLEOTIDE SEQUENCE [LARGE SCALE GENOMIC DNA]</scope>
    <source>
        <strain evidence="2 3">CGMCC 1.3401</strain>
    </source>
</reference>
<dbReference type="AlphaFoldDB" id="A0A1G4T6Q8"/>
<organism evidence="2 3">
    <name type="scientific">Rhizobium mongolense subsp. loessense</name>
    <dbReference type="NCBI Taxonomy" id="158890"/>
    <lineage>
        <taxon>Bacteria</taxon>
        <taxon>Pseudomonadati</taxon>
        <taxon>Pseudomonadota</taxon>
        <taxon>Alphaproteobacteria</taxon>
        <taxon>Hyphomicrobiales</taxon>
        <taxon>Rhizobiaceae</taxon>
        <taxon>Rhizobium/Agrobacterium group</taxon>
        <taxon>Rhizobium</taxon>
    </lineage>
</organism>
<gene>
    <name evidence="2" type="ORF">SAMN02927900_04767</name>
</gene>
<proteinExistence type="predicted"/>
<evidence type="ECO:0000313" key="3">
    <source>
        <dbReference type="Proteomes" id="UP000199542"/>
    </source>
</evidence>
<evidence type="ECO:0000313" key="2">
    <source>
        <dbReference type="EMBL" id="SCW77103.1"/>
    </source>
</evidence>
<accession>A0A1G4T6Q8</accession>
<name>A0A1G4T6Q8_9HYPH</name>
<protein>
    <submittedName>
        <fullName evidence="2">Uncharacterized protein</fullName>
    </submittedName>
</protein>
<dbReference type="EMBL" id="FMTM01000008">
    <property type="protein sequence ID" value="SCW77103.1"/>
    <property type="molecule type" value="Genomic_DNA"/>
</dbReference>
<evidence type="ECO:0000256" key="1">
    <source>
        <dbReference type="SAM" id="MobiDB-lite"/>
    </source>
</evidence>
<feature type="region of interest" description="Disordered" evidence="1">
    <location>
        <begin position="1"/>
        <end position="75"/>
    </location>
</feature>
<dbReference type="RefSeq" id="WP_092587239.1">
    <property type="nucleotide sequence ID" value="NZ_FMTM01000008.1"/>
</dbReference>
<dbReference type="Proteomes" id="UP000199542">
    <property type="component" value="Unassembled WGS sequence"/>
</dbReference>